<dbReference type="InterPro" id="IPR008395">
    <property type="entry name" value="Agenet-like_dom"/>
</dbReference>
<organism evidence="2 3">
    <name type="scientific">Hibiscus sabdariffa</name>
    <name type="common">roselle</name>
    <dbReference type="NCBI Taxonomy" id="183260"/>
    <lineage>
        <taxon>Eukaryota</taxon>
        <taxon>Viridiplantae</taxon>
        <taxon>Streptophyta</taxon>
        <taxon>Embryophyta</taxon>
        <taxon>Tracheophyta</taxon>
        <taxon>Spermatophyta</taxon>
        <taxon>Magnoliopsida</taxon>
        <taxon>eudicotyledons</taxon>
        <taxon>Gunneridae</taxon>
        <taxon>Pentapetalae</taxon>
        <taxon>rosids</taxon>
        <taxon>malvids</taxon>
        <taxon>Malvales</taxon>
        <taxon>Malvaceae</taxon>
        <taxon>Malvoideae</taxon>
        <taxon>Hibiscus</taxon>
    </lineage>
</organism>
<protein>
    <recommendedName>
        <fullName evidence="1">Agenet domain-containing protein</fullName>
    </recommendedName>
</protein>
<dbReference type="CDD" id="cd20406">
    <property type="entry name" value="Tudor_Agenet_AtDUF_rpt2_4"/>
    <property type="match status" value="1"/>
</dbReference>
<feature type="domain" description="Agenet" evidence="1">
    <location>
        <begin position="2"/>
        <end position="72"/>
    </location>
</feature>
<dbReference type="Pfam" id="PF05641">
    <property type="entry name" value="Agenet"/>
    <property type="match status" value="2"/>
</dbReference>
<evidence type="ECO:0000313" key="3">
    <source>
        <dbReference type="Proteomes" id="UP001472677"/>
    </source>
</evidence>
<feature type="domain" description="Agenet" evidence="1">
    <location>
        <begin position="78"/>
        <end position="133"/>
    </location>
</feature>
<evidence type="ECO:0000313" key="2">
    <source>
        <dbReference type="EMBL" id="KAK8512285.1"/>
    </source>
</evidence>
<evidence type="ECO:0000259" key="1">
    <source>
        <dbReference type="SMART" id="SM00743"/>
    </source>
</evidence>
<keyword evidence="3" id="KW-1185">Reference proteome</keyword>
<accession>A0ABR2BYX3</accession>
<dbReference type="SUPFAM" id="SSF50044">
    <property type="entry name" value="SH3-domain"/>
    <property type="match status" value="1"/>
</dbReference>
<dbReference type="PANTHER" id="PTHR31917:SF148">
    <property type="entry name" value="DUF724 DOMAIN-CONTAINING PROTEIN 2"/>
    <property type="match status" value="1"/>
</dbReference>
<name>A0ABR2BYX3_9ROSI</name>
<dbReference type="PANTHER" id="PTHR31917">
    <property type="entry name" value="AGENET DOMAIN-CONTAINING PROTEIN-RELATED"/>
    <property type="match status" value="1"/>
</dbReference>
<dbReference type="Proteomes" id="UP001472677">
    <property type="component" value="Unassembled WGS sequence"/>
</dbReference>
<gene>
    <name evidence="2" type="ORF">V6N12_032008</name>
</gene>
<dbReference type="InterPro" id="IPR036028">
    <property type="entry name" value="SH3-like_dom_sf"/>
</dbReference>
<dbReference type="EMBL" id="JBBPBM010000074">
    <property type="protein sequence ID" value="KAK8512285.1"/>
    <property type="molecule type" value="Genomic_DNA"/>
</dbReference>
<proteinExistence type="predicted"/>
<comment type="caution">
    <text evidence="2">The sequence shown here is derived from an EMBL/GenBank/DDBJ whole genome shotgun (WGS) entry which is preliminary data.</text>
</comment>
<reference evidence="2 3" key="1">
    <citation type="journal article" date="2024" name="G3 (Bethesda)">
        <title>Genome assembly of Hibiscus sabdariffa L. provides insights into metabolisms of medicinal natural products.</title>
        <authorList>
            <person name="Kim T."/>
        </authorList>
    </citation>
    <scope>NUCLEOTIDE SEQUENCE [LARGE SCALE GENOMIC DNA]</scope>
    <source>
        <strain evidence="2">TK-2024</strain>
        <tissue evidence="2">Old leaves</tissue>
    </source>
</reference>
<dbReference type="SMART" id="SM00743">
    <property type="entry name" value="Agenet"/>
    <property type="match status" value="2"/>
</dbReference>
<dbReference type="CDD" id="cd20405">
    <property type="entry name" value="Tudor_Agenet_AtDUF_rpt1_3"/>
    <property type="match status" value="1"/>
</dbReference>
<dbReference type="Gene3D" id="2.30.30.140">
    <property type="match status" value="1"/>
</dbReference>
<sequence>MAVFFKGDKVEVCSQEEGFLGSYYEAKVLSSLNNNTRYQVRYKNLVEEDDQTQPLVEIVSADEVRPMPPSVIVNRSGGVFSYLEKVDAFDNDGWWAGRVTGKQGLKYYVYFETTGDELAYDASRLRNHIEWRDHHWVSFKKRF</sequence>
<dbReference type="InterPro" id="IPR014002">
    <property type="entry name" value="Agenet_dom_plant"/>
</dbReference>